<reference evidence="3" key="1">
    <citation type="submission" date="2007-09" db="EMBL/GenBank/DDBJ databases">
        <title>Complete genome sequence of Rickettsia rickettsii.</title>
        <authorList>
            <person name="Madan A."/>
            <person name="Fahey J."/>
            <person name="Helton E."/>
            <person name="Ketteman M."/>
            <person name="Madan A."/>
            <person name="Rodrigues S."/>
            <person name="Sanchez A."/>
            <person name="Dasch G."/>
            <person name="Eremeeva M."/>
        </authorList>
    </citation>
    <scope>NUCLEOTIDE SEQUENCE [LARGE SCALE GENOMIC DNA]</scope>
    <source>
        <strain evidence="3">Sheila Smith</strain>
    </source>
</reference>
<dbReference type="InterPro" id="IPR043129">
    <property type="entry name" value="ATPase_NBD"/>
</dbReference>
<dbReference type="InterPro" id="IPR050273">
    <property type="entry name" value="GppA/Ppx_hydrolase"/>
</dbReference>
<organism evidence="2 3">
    <name type="scientific">Rickettsia rickettsii (strain Sheila Smith)</name>
    <dbReference type="NCBI Taxonomy" id="392021"/>
    <lineage>
        <taxon>Bacteria</taxon>
        <taxon>Pseudomonadati</taxon>
        <taxon>Pseudomonadota</taxon>
        <taxon>Alphaproteobacteria</taxon>
        <taxon>Rickettsiales</taxon>
        <taxon>Rickettsiaceae</taxon>
        <taxon>Rickettsieae</taxon>
        <taxon>Rickettsia</taxon>
        <taxon>spotted fever group</taxon>
    </lineage>
</organism>
<evidence type="ECO:0000313" key="2">
    <source>
        <dbReference type="EMBL" id="ABV76004.1"/>
    </source>
</evidence>
<dbReference type="SUPFAM" id="SSF53067">
    <property type="entry name" value="Actin-like ATPase domain"/>
    <property type="match status" value="2"/>
</dbReference>
<dbReference type="AlphaFoldDB" id="A0A0H3AXN3"/>
<evidence type="ECO:0000313" key="3">
    <source>
        <dbReference type="Proteomes" id="UP000006832"/>
    </source>
</evidence>
<feature type="domain" description="Ppx/GppA phosphatase N-terminal" evidence="1">
    <location>
        <begin position="21"/>
        <end position="285"/>
    </location>
</feature>
<dbReference type="Pfam" id="PF02541">
    <property type="entry name" value="Ppx-GppA"/>
    <property type="match status" value="1"/>
</dbReference>
<dbReference type="GO" id="GO:0016787">
    <property type="term" value="F:hydrolase activity"/>
    <property type="evidence" value="ECO:0007669"/>
    <property type="project" value="UniProtKB-KW"/>
</dbReference>
<dbReference type="Proteomes" id="UP000006832">
    <property type="component" value="Chromosome"/>
</dbReference>
<dbReference type="EMBL" id="CP000848">
    <property type="protein sequence ID" value="ABV76004.1"/>
    <property type="molecule type" value="Genomic_DNA"/>
</dbReference>
<dbReference type="HOGENOM" id="CLU_025908_4_2_5"/>
<accession>A0A0H3AXN3</accession>
<name>A0A0H3AXN3_RICRS</name>
<dbReference type="InterPro" id="IPR003695">
    <property type="entry name" value="Ppx_GppA_N"/>
</dbReference>
<keyword evidence="2" id="KW-0378">Hydrolase</keyword>
<dbReference type="Gene3D" id="3.30.420.150">
    <property type="entry name" value="Exopolyphosphatase. Domain 2"/>
    <property type="match status" value="1"/>
</dbReference>
<dbReference type="PANTHER" id="PTHR30005:SF0">
    <property type="entry name" value="RETROGRADE REGULATION PROTEIN 2"/>
    <property type="match status" value="1"/>
</dbReference>
<dbReference type="KEGG" id="rri:A1G_02245"/>
<sequence>MSKMRSAIIDIGSNALRAVVYESDELGAPEIFNYKFRNYLTNLLNLDNLDVKHQTYLSLQYLIHIFTKLSVTNIRCVATAILRGHPKADEFKAIIKKRFNIDIEIISGEREAYLTAAGLISGISDAFGIVADLGGGSLELAQIGNKKVGKLKSLPLGTKIIVSSNFGDVGLITKMLEEEFGAAHYPNLYLIGGALRLMSRIYMESINYPLKNLHNFEINRVEFELYLEKLSQIDKLKLSYYEQKVINYNAVLVIKAMIKVFSPEKIIISNYGLKEGVRFDSLPSHETEKDIIYERVKRLVKFDRNICKIEKYIEAVQYLLINADATTLIIIELAIMLAQYNKNIDKTLRANFVSEFILSSDIPFSHRQRLMLGIALTVTYTAKTDMHINKIAKKMISKSDYYNSHIIGYYIKIAREIDGPEFQEPSFSIKLKDDKFLQINASNILPKQVFEKVCERLKDISSARKNIRYNFSD</sequence>
<gene>
    <name evidence="2" type="ordered locus">A1G_02245</name>
</gene>
<dbReference type="PANTHER" id="PTHR30005">
    <property type="entry name" value="EXOPOLYPHOSPHATASE"/>
    <property type="match status" value="1"/>
</dbReference>
<dbReference type="GO" id="GO:0006357">
    <property type="term" value="P:regulation of transcription by RNA polymerase II"/>
    <property type="evidence" value="ECO:0007669"/>
    <property type="project" value="TreeGrafter"/>
</dbReference>
<protein>
    <submittedName>
        <fullName evidence="2">Guanosine pentaphosphate phosphohydrolase</fullName>
    </submittedName>
</protein>
<dbReference type="Gene3D" id="1.10.3210.10">
    <property type="entry name" value="Hypothetical protein af1432"/>
    <property type="match status" value="1"/>
</dbReference>
<evidence type="ECO:0000259" key="1">
    <source>
        <dbReference type="Pfam" id="PF02541"/>
    </source>
</evidence>
<dbReference type="Gene3D" id="3.30.420.40">
    <property type="match status" value="1"/>
</dbReference>
<proteinExistence type="predicted"/>